<organism evidence="3 4">
    <name type="scientific">Kouleothrix aurantiaca</name>
    <dbReference type="NCBI Taxonomy" id="186479"/>
    <lineage>
        <taxon>Bacteria</taxon>
        <taxon>Bacillati</taxon>
        <taxon>Chloroflexota</taxon>
        <taxon>Chloroflexia</taxon>
        <taxon>Chloroflexales</taxon>
        <taxon>Roseiflexineae</taxon>
        <taxon>Roseiflexaceae</taxon>
        <taxon>Kouleothrix</taxon>
    </lineage>
</organism>
<dbReference type="Proteomes" id="UP000050509">
    <property type="component" value="Unassembled WGS sequence"/>
</dbReference>
<feature type="transmembrane region" description="Helical" evidence="1">
    <location>
        <begin position="20"/>
        <end position="48"/>
    </location>
</feature>
<comment type="caution">
    <text evidence="3">The sequence shown here is derived from an EMBL/GenBank/DDBJ whole genome shotgun (WGS) entry which is preliminary data.</text>
</comment>
<accession>A0A0P9FGE7</accession>
<evidence type="ECO:0000313" key="3">
    <source>
        <dbReference type="EMBL" id="KPV52186.1"/>
    </source>
</evidence>
<dbReference type="Pfam" id="PF03733">
    <property type="entry name" value="YccF"/>
    <property type="match status" value="1"/>
</dbReference>
<keyword evidence="1" id="KW-0812">Transmembrane</keyword>
<name>A0A0P9FGE7_9CHLR</name>
<reference evidence="3 4" key="1">
    <citation type="submission" date="2015-09" db="EMBL/GenBank/DDBJ databases">
        <title>Draft genome sequence of Kouleothrix aurantiaca JCM 19913.</title>
        <authorList>
            <person name="Hemp J."/>
        </authorList>
    </citation>
    <scope>NUCLEOTIDE SEQUENCE [LARGE SCALE GENOMIC DNA]</scope>
    <source>
        <strain evidence="3 4">COM-B</strain>
    </source>
</reference>
<keyword evidence="4" id="KW-1185">Reference proteome</keyword>
<keyword evidence="1" id="KW-1133">Transmembrane helix</keyword>
<keyword evidence="1" id="KW-0472">Membrane</keyword>
<dbReference type="EMBL" id="LJCR01000632">
    <property type="protein sequence ID" value="KPV52186.1"/>
    <property type="molecule type" value="Genomic_DNA"/>
</dbReference>
<sequence>MQTQPVVVVRNDGANLLVRAIYFVLIGWWLSAVWAVIGWVLCVTVIGLPFGLYMLNRLPQVVTLKPRSTDALVMPGGQVVYRNARQAPFLLRAIYFVLIGWWLSALWIAAAWALHATIIGMVLVFWMFDRVPAIVTLARN</sequence>
<feature type="transmembrane region" description="Helical" evidence="1">
    <location>
        <begin position="118"/>
        <end position="138"/>
    </location>
</feature>
<dbReference type="InterPro" id="IPR005185">
    <property type="entry name" value="YccF"/>
</dbReference>
<feature type="transmembrane region" description="Helical" evidence="1">
    <location>
        <begin position="89"/>
        <end position="112"/>
    </location>
</feature>
<evidence type="ECO:0000313" key="4">
    <source>
        <dbReference type="Proteomes" id="UP000050509"/>
    </source>
</evidence>
<evidence type="ECO:0000259" key="2">
    <source>
        <dbReference type="Pfam" id="PF03733"/>
    </source>
</evidence>
<dbReference type="PATRIC" id="fig|186479.3.peg.9423"/>
<feature type="domain" description="Inner membrane component" evidence="2">
    <location>
        <begin position="21"/>
        <end position="55"/>
    </location>
</feature>
<evidence type="ECO:0000256" key="1">
    <source>
        <dbReference type="SAM" id="Phobius"/>
    </source>
</evidence>
<gene>
    <name evidence="3" type="ORF">SE17_16985</name>
</gene>
<dbReference type="AlphaFoldDB" id="A0A0P9FGE7"/>
<proteinExistence type="predicted"/>
<protein>
    <recommendedName>
        <fullName evidence="2">Inner membrane component domain-containing protein</fullName>
    </recommendedName>
</protein>